<dbReference type="Pfam" id="PF07911">
    <property type="entry name" value="DUF1677"/>
    <property type="match status" value="1"/>
</dbReference>
<organism evidence="1 2">
    <name type="scientific">Nelumbo nucifera</name>
    <name type="common">Sacred lotus</name>
    <dbReference type="NCBI Taxonomy" id="4432"/>
    <lineage>
        <taxon>Eukaryota</taxon>
        <taxon>Viridiplantae</taxon>
        <taxon>Streptophyta</taxon>
        <taxon>Embryophyta</taxon>
        <taxon>Tracheophyta</taxon>
        <taxon>Spermatophyta</taxon>
        <taxon>Magnoliopsida</taxon>
        <taxon>Proteales</taxon>
        <taxon>Nelumbonaceae</taxon>
        <taxon>Nelumbo</taxon>
    </lineage>
</organism>
<keyword evidence="2" id="KW-1185">Reference proteome</keyword>
<evidence type="ECO:0000313" key="2">
    <source>
        <dbReference type="Proteomes" id="UP000607653"/>
    </source>
</evidence>
<comment type="caution">
    <text evidence="1">The sequence shown here is derived from an EMBL/GenBank/DDBJ whole genome shotgun (WGS) entry which is preliminary data.</text>
</comment>
<accession>A0A822XQJ2</accession>
<reference evidence="1 2" key="1">
    <citation type="journal article" date="2020" name="Mol. Biol. Evol.">
        <title>Distinct Expression and Methylation Patterns for Genes with Different Fates following a Single Whole-Genome Duplication in Flowering Plants.</title>
        <authorList>
            <person name="Shi T."/>
            <person name="Rahmani R.S."/>
            <person name="Gugger P.F."/>
            <person name="Wang M."/>
            <person name="Li H."/>
            <person name="Zhang Y."/>
            <person name="Li Z."/>
            <person name="Wang Q."/>
            <person name="Van de Peer Y."/>
            <person name="Marchal K."/>
            <person name="Chen J."/>
        </authorList>
    </citation>
    <scope>NUCLEOTIDE SEQUENCE [LARGE SCALE GENOMIC DNA]</scope>
    <source>
        <tissue evidence="1">Leaf</tissue>
    </source>
</reference>
<protein>
    <submittedName>
        <fullName evidence="1">Uncharacterized protein</fullName>
    </submittedName>
</protein>
<dbReference type="EMBL" id="DUZY01000001">
    <property type="protein sequence ID" value="DAD21369.1"/>
    <property type="molecule type" value="Genomic_DNA"/>
</dbReference>
<proteinExistence type="predicted"/>
<dbReference type="AlphaFoldDB" id="A0A822XQJ2"/>
<dbReference type="Proteomes" id="UP000607653">
    <property type="component" value="Unassembled WGS sequence"/>
</dbReference>
<gene>
    <name evidence="1" type="ORF">HUJ06_022832</name>
</gene>
<dbReference type="InterPro" id="IPR012876">
    <property type="entry name" value="DUF1677_pln"/>
</dbReference>
<evidence type="ECO:0000313" key="1">
    <source>
        <dbReference type="EMBL" id="DAD21369.1"/>
    </source>
</evidence>
<name>A0A822XQJ2_NELNU</name>
<sequence length="49" mass="5953">MSLYANIQLQFLRLWDRYQGQWISGLCVEVVKDEIVKLERLISTERTFY</sequence>